<feature type="transmembrane region" description="Helical" evidence="5">
    <location>
        <begin position="105"/>
        <end position="124"/>
    </location>
</feature>
<dbReference type="RefSeq" id="WP_185676410.1">
    <property type="nucleotide sequence ID" value="NZ_JACHVB010000042.1"/>
</dbReference>
<feature type="transmembrane region" description="Helical" evidence="5">
    <location>
        <begin position="167"/>
        <end position="187"/>
    </location>
</feature>
<gene>
    <name evidence="7" type="ORF">H5P28_14400</name>
</gene>
<feature type="domain" description="Sodium/calcium exchanger membrane region" evidence="6">
    <location>
        <begin position="5"/>
        <end position="143"/>
    </location>
</feature>
<dbReference type="GO" id="GO:0008273">
    <property type="term" value="F:calcium, potassium:sodium antiporter activity"/>
    <property type="evidence" value="ECO:0007669"/>
    <property type="project" value="TreeGrafter"/>
</dbReference>
<evidence type="ECO:0000256" key="2">
    <source>
        <dbReference type="ARBA" id="ARBA00022692"/>
    </source>
</evidence>
<dbReference type="NCBIfam" id="TIGR00367">
    <property type="entry name" value="calcium/sodium antiporter"/>
    <property type="match status" value="1"/>
</dbReference>
<feature type="domain" description="Sodium/calcium exchanger membrane region" evidence="6">
    <location>
        <begin position="174"/>
        <end position="313"/>
    </location>
</feature>
<accession>A0A842HIP6</accession>
<dbReference type="Proteomes" id="UP000546464">
    <property type="component" value="Unassembled WGS sequence"/>
</dbReference>
<proteinExistence type="predicted"/>
<dbReference type="GO" id="GO:0006874">
    <property type="term" value="P:intracellular calcium ion homeostasis"/>
    <property type="evidence" value="ECO:0007669"/>
    <property type="project" value="TreeGrafter"/>
</dbReference>
<evidence type="ECO:0000256" key="3">
    <source>
        <dbReference type="ARBA" id="ARBA00022989"/>
    </source>
</evidence>
<keyword evidence="4 5" id="KW-0472">Membrane</keyword>
<dbReference type="GO" id="GO:0005262">
    <property type="term" value="F:calcium channel activity"/>
    <property type="evidence" value="ECO:0007669"/>
    <property type="project" value="TreeGrafter"/>
</dbReference>
<feature type="transmembrane region" description="Helical" evidence="5">
    <location>
        <begin position="243"/>
        <end position="265"/>
    </location>
</feature>
<dbReference type="EMBL" id="JACHVB010000042">
    <property type="protein sequence ID" value="MBC2595454.1"/>
    <property type="molecule type" value="Genomic_DNA"/>
</dbReference>
<organism evidence="7 8">
    <name type="scientific">Ruficoccus amylovorans</name>
    <dbReference type="NCBI Taxonomy" id="1804625"/>
    <lineage>
        <taxon>Bacteria</taxon>
        <taxon>Pseudomonadati</taxon>
        <taxon>Verrucomicrobiota</taxon>
        <taxon>Opitutia</taxon>
        <taxon>Puniceicoccales</taxon>
        <taxon>Cerasicoccaceae</taxon>
        <taxon>Ruficoccus</taxon>
    </lineage>
</organism>
<evidence type="ECO:0000256" key="1">
    <source>
        <dbReference type="ARBA" id="ARBA00004141"/>
    </source>
</evidence>
<dbReference type="AlphaFoldDB" id="A0A842HIP6"/>
<dbReference type="InterPro" id="IPR004481">
    <property type="entry name" value="K/Na/Ca-exchanger"/>
</dbReference>
<keyword evidence="8" id="KW-1185">Reference proteome</keyword>
<dbReference type="PANTHER" id="PTHR10846">
    <property type="entry name" value="SODIUM/POTASSIUM/CALCIUM EXCHANGER"/>
    <property type="match status" value="1"/>
</dbReference>
<dbReference type="GO" id="GO:0005886">
    <property type="term" value="C:plasma membrane"/>
    <property type="evidence" value="ECO:0007669"/>
    <property type="project" value="TreeGrafter"/>
</dbReference>
<evidence type="ECO:0000313" key="7">
    <source>
        <dbReference type="EMBL" id="MBC2595454.1"/>
    </source>
</evidence>
<feature type="transmembrane region" description="Helical" evidence="5">
    <location>
        <begin position="207"/>
        <end position="231"/>
    </location>
</feature>
<keyword evidence="2 5" id="KW-0812">Transmembrane</keyword>
<dbReference type="InterPro" id="IPR004837">
    <property type="entry name" value="NaCa_Exmemb"/>
</dbReference>
<feature type="transmembrane region" description="Helical" evidence="5">
    <location>
        <begin position="79"/>
        <end position="98"/>
    </location>
</feature>
<keyword evidence="3 5" id="KW-1133">Transmembrane helix</keyword>
<feature type="transmembrane region" description="Helical" evidence="5">
    <location>
        <begin position="130"/>
        <end position="147"/>
    </location>
</feature>
<evidence type="ECO:0000256" key="5">
    <source>
        <dbReference type="SAM" id="Phobius"/>
    </source>
</evidence>
<name>A0A842HIP6_9BACT</name>
<feature type="transmembrane region" description="Helical" evidence="5">
    <location>
        <begin position="296"/>
        <end position="313"/>
    </location>
</feature>
<dbReference type="PANTHER" id="PTHR10846:SF8">
    <property type="entry name" value="INNER MEMBRANE PROTEIN YRBG"/>
    <property type="match status" value="1"/>
</dbReference>
<reference evidence="7 8" key="1">
    <citation type="submission" date="2020-07" db="EMBL/GenBank/DDBJ databases">
        <authorList>
            <person name="Feng X."/>
        </authorList>
    </citation>
    <scope>NUCLEOTIDE SEQUENCE [LARGE SCALE GENOMIC DNA]</scope>
    <source>
        <strain evidence="7 8">JCM31066</strain>
    </source>
</reference>
<sequence length="317" mass="33334">MLIPVLLVCLSLALLFIGAEGLVRGSSTLAARFGVSPLVIGLTVVAFGTSSPELVVSLQATLNGQGDITLGNVLGSNSFNIGIILGLTALICPIRVHLQVIRFDAPIALGVALALPLILLGGTVTRPESALLVAALIVYILLNLRQARKEPPQTDNDLLLDAPKISWHHWGIDLALIVAGLGLLIFGSDLLVRNAVLIARQIGVSDAVIGLTIIAAGTSMPELATSVIAALRRQPDIAIGNVVGSNIFNILGILGISGLVAPIHATGIQPLDTLMVIVFTVLLLPLLYTGRRLIRLEGLLLLAVYGLYLWMLWPQPA</sequence>
<dbReference type="Gene3D" id="1.20.1420.30">
    <property type="entry name" value="NCX, central ion-binding region"/>
    <property type="match status" value="1"/>
</dbReference>
<dbReference type="Pfam" id="PF01699">
    <property type="entry name" value="Na_Ca_ex"/>
    <property type="match status" value="2"/>
</dbReference>
<feature type="transmembrane region" description="Helical" evidence="5">
    <location>
        <begin position="271"/>
        <end position="289"/>
    </location>
</feature>
<comment type="subcellular location">
    <subcellularLocation>
        <location evidence="1">Membrane</location>
        <topology evidence="1">Multi-pass membrane protein</topology>
    </subcellularLocation>
</comment>
<evidence type="ECO:0000259" key="6">
    <source>
        <dbReference type="Pfam" id="PF01699"/>
    </source>
</evidence>
<evidence type="ECO:0000256" key="4">
    <source>
        <dbReference type="ARBA" id="ARBA00023136"/>
    </source>
</evidence>
<protein>
    <submittedName>
        <fullName evidence="7">Calcium/sodium antiporter</fullName>
    </submittedName>
</protein>
<comment type="caution">
    <text evidence="7">The sequence shown here is derived from an EMBL/GenBank/DDBJ whole genome shotgun (WGS) entry which is preliminary data.</text>
</comment>
<evidence type="ECO:0000313" key="8">
    <source>
        <dbReference type="Proteomes" id="UP000546464"/>
    </source>
</evidence>
<dbReference type="InterPro" id="IPR044880">
    <property type="entry name" value="NCX_ion-bd_dom_sf"/>
</dbReference>